<proteinExistence type="predicted"/>
<protein>
    <submittedName>
        <fullName evidence="1">Uncharacterized protein</fullName>
    </submittedName>
</protein>
<name>A0ACC3AMR4_9EURO</name>
<gene>
    <name evidence="1" type="ORF">N8T08_002141</name>
</gene>
<keyword evidence="2" id="KW-1185">Reference proteome</keyword>
<dbReference type="Proteomes" id="UP001177260">
    <property type="component" value="Unassembled WGS sequence"/>
</dbReference>
<dbReference type="EMBL" id="JAOPJF010000138">
    <property type="protein sequence ID" value="KAK1138611.1"/>
    <property type="molecule type" value="Genomic_DNA"/>
</dbReference>
<feature type="non-terminal residue" evidence="1">
    <location>
        <position position="1"/>
    </location>
</feature>
<comment type="caution">
    <text evidence="1">The sequence shown here is derived from an EMBL/GenBank/DDBJ whole genome shotgun (WGS) entry which is preliminary data.</text>
</comment>
<evidence type="ECO:0000313" key="1">
    <source>
        <dbReference type="EMBL" id="KAK1138611.1"/>
    </source>
</evidence>
<evidence type="ECO:0000313" key="2">
    <source>
        <dbReference type="Proteomes" id="UP001177260"/>
    </source>
</evidence>
<organism evidence="1 2">
    <name type="scientific">Aspergillus melleus</name>
    <dbReference type="NCBI Taxonomy" id="138277"/>
    <lineage>
        <taxon>Eukaryota</taxon>
        <taxon>Fungi</taxon>
        <taxon>Dikarya</taxon>
        <taxon>Ascomycota</taxon>
        <taxon>Pezizomycotina</taxon>
        <taxon>Eurotiomycetes</taxon>
        <taxon>Eurotiomycetidae</taxon>
        <taxon>Eurotiales</taxon>
        <taxon>Aspergillaceae</taxon>
        <taxon>Aspergillus</taxon>
        <taxon>Aspergillus subgen. Circumdati</taxon>
    </lineage>
</organism>
<sequence>VIISCVPTYGTYFHTFATNVNAYWRRHSSTFTWKSDRSHSHSGPSGDGKENSHSKRSSKSGSQGTTHTTATTTTTGSGGSRKERDGMVPEMGVSSFNEFV</sequence>
<reference evidence="1 2" key="1">
    <citation type="journal article" date="2023" name="ACS Omega">
        <title>Identification of the Neoaspergillic Acid Biosynthesis Gene Cluster by Establishing an In Vitro CRISPR-Ribonucleoprotein Genetic System in Aspergillus melleus.</title>
        <authorList>
            <person name="Yuan B."/>
            <person name="Grau M.F."/>
            <person name="Murata R.M."/>
            <person name="Torok T."/>
            <person name="Venkateswaran K."/>
            <person name="Stajich J.E."/>
            <person name="Wang C.C.C."/>
        </authorList>
    </citation>
    <scope>NUCLEOTIDE SEQUENCE [LARGE SCALE GENOMIC DNA]</scope>
    <source>
        <strain evidence="1 2">IMV 1140</strain>
    </source>
</reference>
<accession>A0ACC3AMR4</accession>